<keyword evidence="4 6" id="KW-1133">Transmembrane helix</keyword>
<evidence type="ECO:0000256" key="5">
    <source>
        <dbReference type="ARBA" id="ARBA00023136"/>
    </source>
</evidence>
<comment type="subcellular location">
    <subcellularLocation>
        <location evidence="1">Membrane</location>
        <topology evidence="1">Multi-pass membrane protein</topology>
    </subcellularLocation>
</comment>
<dbReference type="SUPFAM" id="SSF103473">
    <property type="entry name" value="MFS general substrate transporter"/>
    <property type="match status" value="1"/>
</dbReference>
<gene>
    <name evidence="8" type="ORF">VE01_06464</name>
</gene>
<keyword evidence="5 6" id="KW-0472">Membrane</keyword>
<dbReference type="FunFam" id="1.20.1250.20:FF:000034">
    <property type="entry name" value="MFS general substrate transporter"/>
    <property type="match status" value="1"/>
</dbReference>
<feature type="transmembrane region" description="Helical" evidence="6">
    <location>
        <begin position="140"/>
        <end position="163"/>
    </location>
</feature>
<dbReference type="PROSITE" id="PS50850">
    <property type="entry name" value="MFS"/>
    <property type="match status" value="1"/>
</dbReference>
<dbReference type="RefSeq" id="XP_018129531.1">
    <property type="nucleotide sequence ID" value="XM_018275910.1"/>
</dbReference>
<dbReference type="Proteomes" id="UP000091956">
    <property type="component" value="Unassembled WGS sequence"/>
</dbReference>
<organism evidence="8 9">
    <name type="scientific">Pseudogymnoascus verrucosus</name>
    <dbReference type="NCBI Taxonomy" id="342668"/>
    <lineage>
        <taxon>Eukaryota</taxon>
        <taxon>Fungi</taxon>
        <taxon>Dikarya</taxon>
        <taxon>Ascomycota</taxon>
        <taxon>Pezizomycotina</taxon>
        <taxon>Leotiomycetes</taxon>
        <taxon>Thelebolales</taxon>
        <taxon>Thelebolaceae</taxon>
        <taxon>Pseudogymnoascus</taxon>
    </lineage>
</organism>
<dbReference type="PANTHER" id="PTHR43791">
    <property type="entry name" value="PERMEASE-RELATED"/>
    <property type="match status" value="1"/>
</dbReference>
<sequence length="494" mass="54602">MATSTSPRLSLSDVEKLPASVAHHETYADLPPMDPVALRKLTRKCDLHVVPPLFVLFLLAFLDRTNIGNAKIQGLEAGLGLSGPQYNIALFIFFVPYILFEVPSNILLKKIAPSTWLSSIMFLWGIATMGQGLIKDFGGIVGMRFVLGVFEAGLFPGCIYLISMYYERYELQWRLSLFFSASIIAGAFGGLLAYGLVKMDGLGGYEGFRWIFIIEGLATAVIGALSKFWIVDWPETAKFLTDEERAMLIRKLAVDVGDARMDRLDSKSIKRTLLDWKIWCGTLMYMGALVTGYATSFFIPTIIKQMHYTAAQSQLRAIPIFVVAAAACLMVAVAADRLKHRYSFIIAGCLIGIVGYAILLNLDNVNVATRYMAAFFITTGGFMAQPVTLAWLANQMGGHYKRSIGSAVQIGFGNLGGIVASNIFLKKEEPHYPVGFGTALGFLGLTIITSTVFYIGLKLENRKREAGGRDYRYQEEASELTNMGDDHPSFRFTY</sequence>
<feature type="domain" description="Major facilitator superfamily (MFS) profile" evidence="7">
    <location>
        <begin position="49"/>
        <end position="462"/>
    </location>
</feature>
<evidence type="ECO:0000313" key="9">
    <source>
        <dbReference type="Proteomes" id="UP000091956"/>
    </source>
</evidence>
<proteinExistence type="predicted"/>
<accession>A0A1B8GJ00</accession>
<evidence type="ECO:0000313" key="8">
    <source>
        <dbReference type="EMBL" id="OBT95798.1"/>
    </source>
</evidence>
<dbReference type="PANTHER" id="PTHR43791:SF52">
    <property type="entry name" value="TRANSPORTER, PUTATIVE (AFU_ORTHOLOGUE AFUA_1G11820)-RELATED"/>
    <property type="match status" value="1"/>
</dbReference>
<keyword evidence="3 6" id="KW-0812">Transmembrane</keyword>
<evidence type="ECO:0000256" key="1">
    <source>
        <dbReference type="ARBA" id="ARBA00004141"/>
    </source>
</evidence>
<protein>
    <recommendedName>
        <fullName evidence="7">Major facilitator superfamily (MFS) profile domain-containing protein</fullName>
    </recommendedName>
</protein>
<evidence type="ECO:0000256" key="4">
    <source>
        <dbReference type="ARBA" id="ARBA00022989"/>
    </source>
</evidence>
<dbReference type="GeneID" id="28839850"/>
<evidence type="ECO:0000256" key="3">
    <source>
        <dbReference type="ARBA" id="ARBA00022692"/>
    </source>
</evidence>
<dbReference type="GO" id="GO:0022857">
    <property type="term" value="F:transmembrane transporter activity"/>
    <property type="evidence" value="ECO:0007669"/>
    <property type="project" value="InterPro"/>
</dbReference>
<feature type="transmembrane region" description="Helical" evidence="6">
    <location>
        <begin position="315"/>
        <end position="335"/>
    </location>
</feature>
<dbReference type="EMBL" id="KV460233">
    <property type="protein sequence ID" value="OBT95798.1"/>
    <property type="molecule type" value="Genomic_DNA"/>
</dbReference>
<dbReference type="FunFam" id="1.20.1250.20:FF:000068">
    <property type="entry name" value="MFS general substrate transporter"/>
    <property type="match status" value="1"/>
</dbReference>
<keyword evidence="9" id="KW-1185">Reference proteome</keyword>
<feature type="transmembrane region" description="Helical" evidence="6">
    <location>
        <begin position="115"/>
        <end position="134"/>
    </location>
</feature>
<feature type="transmembrane region" description="Helical" evidence="6">
    <location>
        <begin position="175"/>
        <end position="196"/>
    </location>
</feature>
<dbReference type="OrthoDB" id="310895at2759"/>
<feature type="transmembrane region" description="Helical" evidence="6">
    <location>
        <begin position="342"/>
        <end position="359"/>
    </location>
</feature>
<dbReference type="GO" id="GO:0016020">
    <property type="term" value="C:membrane"/>
    <property type="evidence" value="ECO:0007669"/>
    <property type="project" value="UniProtKB-SubCell"/>
</dbReference>
<keyword evidence="2" id="KW-0813">Transport</keyword>
<feature type="transmembrane region" description="Helical" evidence="6">
    <location>
        <begin position="45"/>
        <end position="62"/>
    </location>
</feature>
<dbReference type="InterPro" id="IPR020846">
    <property type="entry name" value="MFS_dom"/>
</dbReference>
<evidence type="ECO:0000256" key="6">
    <source>
        <dbReference type="SAM" id="Phobius"/>
    </source>
</evidence>
<dbReference type="Gene3D" id="1.20.1250.20">
    <property type="entry name" value="MFS general substrate transporter like domains"/>
    <property type="match status" value="2"/>
</dbReference>
<feature type="transmembrane region" description="Helical" evidence="6">
    <location>
        <begin position="404"/>
        <end position="424"/>
    </location>
</feature>
<feature type="transmembrane region" description="Helical" evidence="6">
    <location>
        <begin position="436"/>
        <end position="457"/>
    </location>
</feature>
<reference evidence="9" key="2">
    <citation type="journal article" date="2018" name="Nat. Commun.">
        <title>Extreme sensitivity to ultraviolet light in the fungal pathogen causing white-nose syndrome of bats.</title>
        <authorList>
            <person name="Palmer J.M."/>
            <person name="Drees K.P."/>
            <person name="Foster J.T."/>
            <person name="Lindner D.L."/>
        </authorList>
    </citation>
    <scope>NUCLEOTIDE SEQUENCE [LARGE SCALE GENOMIC DNA]</scope>
    <source>
        <strain evidence="9">UAMH 10579</strain>
    </source>
</reference>
<name>A0A1B8GJ00_9PEZI</name>
<feature type="transmembrane region" description="Helical" evidence="6">
    <location>
        <begin position="208"/>
        <end position="230"/>
    </location>
</feature>
<evidence type="ECO:0000256" key="2">
    <source>
        <dbReference type="ARBA" id="ARBA00022448"/>
    </source>
</evidence>
<feature type="transmembrane region" description="Helical" evidence="6">
    <location>
        <begin position="88"/>
        <end position="108"/>
    </location>
</feature>
<dbReference type="AlphaFoldDB" id="A0A1B8GJ00"/>
<feature type="transmembrane region" description="Helical" evidence="6">
    <location>
        <begin position="371"/>
        <end position="392"/>
    </location>
</feature>
<dbReference type="InterPro" id="IPR011701">
    <property type="entry name" value="MFS"/>
</dbReference>
<evidence type="ECO:0000259" key="7">
    <source>
        <dbReference type="PROSITE" id="PS50850"/>
    </source>
</evidence>
<feature type="transmembrane region" description="Helical" evidence="6">
    <location>
        <begin position="278"/>
        <end position="303"/>
    </location>
</feature>
<reference evidence="8 9" key="1">
    <citation type="submission" date="2016-03" db="EMBL/GenBank/DDBJ databases">
        <title>Comparative genomics of Pseudogymnoascus destructans, the fungus causing white-nose syndrome of bats.</title>
        <authorList>
            <person name="Palmer J.M."/>
            <person name="Drees K.P."/>
            <person name="Foster J.T."/>
            <person name="Lindner D.L."/>
        </authorList>
    </citation>
    <scope>NUCLEOTIDE SEQUENCE [LARGE SCALE GENOMIC DNA]</scope>
    <source>
        <strain evidence="8 9">UAMH 10579</strain>
    </source>
</reference>
<dbReference type="InterPro" id="IPR036259">
    <property type="entry name" value="MFS_trans_sf"/>
</dbReference>
<dbReference type="Pfam" id="PF07690">
    <property type="entry name" value="MFS_1"/>
    <property type="match status" value="1"/>
</dbReference>